<gene>
    <name evidence="2" type="ORF">ADM99_04690</name>
</gene>
<keyword evidence="1" id="KW-1133">Transmembrane helix</keyword>
<dbReference type="EMBL" id="LGCK01000006">
    <property type="protein sequence ID" value="KPL73482.1"/>
    <property type="molecule type" value="Genomic_DNA"/>
</dbReference>
<comment type="caution">
    <text evidence="2">The sequence shown here is derived from an EMBL/GenBank/DDBJ whole genome shotgun (WGS) entry which is preliminary data.</text>
</comment>
<dbReference type="RefSeq" id="WP_062421953.1">
    <property type="nucleotide sequence ID" value="NZ_BBYA01000009.1"/>
</dbReference>
<evidence type="ECO:0008006" key="4">
    <source>
        <dbReference type="Google" id="ProtNLM"/>
    </source>
</evidence>
<keyword evidence="1" id="KW-0472">Membrane</keyword>
<dbReference type="STRING" id="229920.ADM99_04690"/>
<dbReference type="AlphaFoldDB" id="A0A0N8GLU6"/>
<dbReference type="Proteomes" id="UP000050430">
    <property type="component" value="Unassembled WGS sequence"/>
</dbReference>
<sequence>MKAVSIILSVVSILMMGSTLLCGFWLRSHTAAGTATDPSGVTFHIQIAVATVVCVLVTLGVFLFSN</sequence>
<evidence type="ECO:0000313" key="2">
    <source>
        <dbReference type="EMBL" id="KPL73482.1"/>
    </source>
</evidence>
<reference evidence="2 3" key="1">
    <citation type="submission" date="2015-07" db="EMBL/GenBank/DDBJ databases">
        <title>Genome sequence of Leptolinea tardivitalis DSM 16556.</title>
        <authorList>
            <person name="Hemp J."/>
            <person name="Ward L.M."/>
            <person name="Pace L.A."/>
            <person name="Fischer W.W."/>
        </authorList>
    </citation>
    <scope>NUCLEOTIDE SEQUENCE [LARGE SCALE GENOMIC DNA]</scope>
    <source>
        <strain evidence="2 3">YMTK-2</strain>
    </source>
</reference>
<evidence type="ECO:0000256" key="1">
    <source>
        <dbReference type="SAM" id="Phobius"/>
    </source>
</evidence>
<proteinExistence type="predicted"/>
<organism evidence="2 3">
    <name type="scientific">Leptolinea tardivitalis</name>
    <dbReference type="NCBI Taxonomy" id="229920"/>
    <lineage>
        <taxon>Bacteria</taxon>
        <taxon>Bacillati</taxon>
        <taxon>Chloroflexota</taxon>
        <taxon>Anaerolineae</taxon>
        <taxon>Anaerolineales</taxon>
        <taxon>Anaerolineaceae</taxon>
        <taxon>Leptolinea</taxon>
    </lineage>
</organism>
<evidence type="ECO:0000313" key="3">
    <source>
        <dbReference type="Proteomes" id="UP000050430"/>
    </source>
</evidence>
<keyword evidence="1" id="KW-0812">Transmembrane</keyword>
<name>A0A0N8GLU6_9CHLR</name>
<accession>A0A0N8GLU6</accession>
<keyword evidence="3" id="KW-1185">Reference proteome</keyword>
<protein>
    <recommendedName>
        <fullName evidence="4">HIG1 domain-containing protein</fullName>
    </recommendedName>
</protein>
<feature type="transmembrane region" description="Helical" evidence="1">
    <location>
        <begin position="43"/>
        <end position="64"/>
    </location>
</feature>